<name>A0A6S6YKJ6_9PROT</name>
<dbReference type="Proteomes" id="UP000515733">
    <property type="component" value="Chromosome"/>
</dbReference>
<dbReference type="EMBL" id="LR778301">
    <property type="protein sequence ID" value="CAB1368264.1"/>
    <property type="molecule type" value="Genomic_DNA"/>
</dbReference>
<dbReference type="KEGG" id="doe:DENOEST_1099"/>
<keyword evidence="2" id="KW-1185">Reference proteome</keyword>
<dbReference type="AlphaFoldDB" id="A0A6S6YKJ6"/>
<proteinExistence type="predicted"/>
<organism evidence="1 2">
    <name type="scientific">Denitratisoma oestradiolicum</name>
    <dbReference type="NCBI Taxonomy" id="311182"/>
    <lineage>
        <taxon>Bacteria</taxon>
        <taxon>Pseudomonadati</taxon>
        <taxon>Pseudomonadota</taxon>
        <taxon>Betaproteobacteria</taxon>
        <taxon>Nitrosomonadales</taxon>
        <taxon>Sterolibacteriaceae</taxon>
        <taxon>Denitratisoma</taxon>
    </lineage>
</organism>
<evidence type="ECO:0000313" key="1">
    <source>
        <dbReference type="EMBL" id="CAB1368264.1"/>
    </source>
</evidence>
<protein>
    <submittedName>
        <fullName evidence="1">Uncharacterized protein</fullName>
    </submittedName>
</protein>
<sequence length="139" mass="15484">MRKSLPILWAALLLVSAPVLAQPPAGHPAPKLNMADLKPIKRLTPEEMPLSGKVLKVEQVSEYSYMEVATAQGRLWLAAPRTEVAPGQHIRFEEGDTMKNFPSQLLRRSFESIMFIGQLAVMKDQQAPQKKPAVVKKTQ</sequence>
<reference evidence="1 2" key="1">
    <citation type="submission" date="2020-03" db="EMBL/GenBank/DDBJ databases">
        <authorList>
            <consortium name="Genoscope - CEA"/>
            <person name="William W."/>
        </authorList>
    </citation>
    <scope>NUCLEOTIDE SEQUENCE [LARGE SCALE GENOMIC DNA]</scope>
    <source>
        <strain evidence="2">DSM 16959</strain>
    </source>
</reference>
<dbReference type="OrthoDB" id="9180842at2"/>
<gene>
    <name evidence="1" type="ORF">DENOEST_1099</name>
</gene>
<evidence type="ECO:0000313" key="2">
    <source>
        <dbReference type="Proteomes" id="UP000515733"/>
    </source>
</evidence>
<dbReference type="RefSeq" id="WP_145771908.1">
    <property type="nucleotide sequence ID" value="NZ_LR778301.1"/>
</dbReference>
<accession>A0A6S6YKJ6</accession>